<dbReference type="RefSeq" id="WP_188631646.1">
    <property type="nucleotide sequence ID" value="NZ_BMNQ01000004.1"/>
</dbReference>
<keyword evidence="1" id="KW-1133">Transmembrane helix</keyword>
<evidence type="ECO:0000256" key="1">
    <source>
        <dbReference type="SAM" id="Phobius"/>
    </source>
</evidence>
<name>A0A917UUQ2_9BACI</name>
<dbReference type="EMBL" id="BMNQ01000004">
    <property type="protein sequence ID" value="GGJ86787.1"/>
    <property type="molecule type" value="Genomic_DNA"/>
</dbReference>
<keyword evidence="1" id="KW-0472">Membrane</keyword>
<reference evidence="2" key="1">
    <citation type="journal article" date="2014" name="Int. J. Syst. Evol. Microbiol.">
        <title>Complete genome sequence of Corynebacterium casei LMG S-19264T (=DSM 44701T), isolated from a smear-ripened cheese.</title>
        <authorList>
            <consortium name="US DOE Joint Genome Institute (JGI-PGF)"/>
            <person name="Walter F."/>
            <person name="Albersmeier A."/>
            <person name="Kalinowski J."/>
            <person name="Ruckert C."/>
        </authorList>
    </citation>
    <scope>NUCLEOTIDE SEQUENCE</scope>
    <source>
        <strain evidence="2">JCM 12580</strain>
    </source>
</reference>
<dbReference type="InterPro" id="IPR016945">
    <property type="entry name" value="UCP030092"/>
</dbReference>
<reference evidence="2" key="2">
    <citation type="submission" date="2020-09" db="EMBL/GenBank/DDBJ databases">
        <authorList>
            <person name="Sun Q."/>
            <person name="Ohkuma M."/>
        </authorList>
    </citation>
    <scope>NUCLEOTIDE SEQUENCE</scope>
    <source>
        <strain evidence="2">JCM 12580</strain>
    </source>
</reference>
<dbReference type="Pfam" id="PF11877">
    <property type="entry name" value="DUF3397"/>
    <property type="match status" value="1"/>
</dbReference>
<organism evidence="2 3">
    <name type="scientific">Lentibacillus kapialis</name>
    <dbReference type="NCBI Taxonomy" id="340214"/>
    <lineage>
        <taxon>Bacteria</taxon>
        <taxon>Bacillati</taxon>
        <taxon>Bacillota</taxon>
        <taxon>Bacilli</taxon>
        <taxon>Bacillales</taxon>
        <taxon>Bacillaceae</taxon>
        <taxon>Lentibacillus</taxon>
    </lineage>
</organism>
<feature type="transmembrane region" description="Helical" evidence="1">
    <location>
        <begin position="100"/>
        <end position="123"/>
    </location>
</feature>
<dbReference type="AlphaFoldDB" id="A0A917UUQ2"/>
<feature type="transmembrane region" description="Helical" evidence="1">
    <location>
        <begin position="6"/>
        <end position="27"/>
    </location>
</feature>
<evidence type="ECO:0008006" key="4">
    <source>
        <dbReference type="Google" id="ProtNLM"/>
    </source>
</evidence>
<keyword evidence="3" id="KW-1185">Reference proteome</keyword>
<evidence type="ECO:0000313" key="3">
    <source>
        <dbReference type="Proteomes" id="UP000658382"/>
    </source>
</evidence>
<proteinExistence type="predicted"/>
<keyword evidence="1" id="KW-0812">Transmembrane</keyword>
<dbReference type="PIRSF" id="PIRSF030092">
    <property type="entry name" value="UCP030092"/>
    <property type="match status" value="1"/>
</dbReference>
<accession>A0A917UUQ2</accession>
<feature type="transmembrane region" description="Helical" evidence="1">
    <location>
        <begin position="39"/>
        <end position="58"/>
    </location>
</feature>
<protein>
    <recommendedName>
        <fullName evidence="4">DUF3397 domain-containing protein</fullName>
    </recommendedName>
</protein>
<gene>
    <name evidence="2" type="ORF">GCM10007063_06640</name>
</gene>
<evidence type="ECO:0000313" key="2">
    <source>
        <dbReference type="EMBL" id="GGJ86787.1"/>
    </source>
</evidence>
<dbReference type="Proteomes" id="UP000658382">
    <property type="component" value="Unassembled WGS sequence"/>
</dbReference>
<sequence length="126" mass="14718">MIWNLIAYFIGFFITLPVLATVIVYVIGRKASRQNQKAVHTAVNWTTLLYIIAVIAMFKTIFGNSYFGIILLIMLMLFAIIVVIQWKVYTEIVFKKVLKVFWRICFLLFLLLYCLLTLTGIILRIF</sequence>
<feature type="transmembrane region" description="Helical" evidence="1">
    <location>
        <begin position="64"/>
        <end position="88"/>
    </location>
</feature>
<comment type="caution">
    <text evidence="2">The sequence shown here is derived from an EMBL/GenBank/DDBJ whole genome shotgun (WGS) entry which is preliminary data.</text>
</comment>
<dbReference type="InterPro" id="IPR024515">
    <property type="entry name" value="DUF3397"/>
</dbReference>